<comment type="caution">
    <text evidence="1">The sequence shown here is derived from an EMBL/GenBank/DDBJ whole genome shotgun (WGS) entry which is preliminary data.</text>
</comment>
<name>A0A0L0NZR8_CANAR</name>
<dbReference type="EMBL" id="LGST01000025">
    <property type="protein sequence ID" value="KND99240.1"/>
    <property type="molecule type" value="Genomic_DNA"/>
</dbReference>
<evidence type="ECO:0000313" key="1">
    <source>
        <dbReference type="EMBL" id="KND99240.1"/>
    </source>
</evidence>
<dbReference type="VEuPathDB" id="FungiDB:QG37_03781"/>
<accession>A0A0L0NZR8</accession>
<proteinExistence type="predicted"/>
<protein>
    <submittedName>
        <fullName evidence="1">Uncharacterized protein</fullName>
    </submittedName>
</protein>
<dbReference type="AlphaFoldDB" id="A0A0L0NZR8"/>
<organism evidence="1 2">
    <name type="scientific">Candidozyma auris</name>
    <name type="common">Yeast</name>
    <name type="synonym">Candida auris</name>
    <dbReference type="NCBI Taxonomy" id="498019"/>
    <lineage>
        <taxon>Eukaryota</taxon>
        <taxon>Fungi</taxon>
        <taxon>Dikarya</taxon>
        <taxon>Ascomycota</taxon>
        <taxon>Saccharomycotina</taxon>
        <taxon>Pichiomycetes</taxon>
        <taxon>Metschnikowiaceae</taxon>
        <taxon>Candidozyma</taxon>
    </lineage>
</organism>
<gene>
    <name evidence="1" type="ORF">QG37_03781</name>
</gene>
<dbReference type="Proteomes" id="UP000037122">
    <property type="component" value="Unassembled WGS sequence"/>
</dbReference>
<evidence type="ECO:0000313" key="2">
    <source>
        <dbReference type="Proteomes" id="UP000037122"/>
    </source>
</evidence>
<sequence>MKTCEYFAGAPLFCLSKIASQNLPNDALNTFGPNSLAGVCTRLVNQKVLKLACVLSLIKIVTWKPEKVDEMVLTRMARRNHHSKPRFQVGHVSFKFRRMLSDIFQVIVLWYSLGQSTIAHHHEVAPIITIHESNLSLDEGNPFITRRAK</sequence>
<reference evidence="2" key="1">
    <citation type="journal article" date="2015" name="BMC Genomics">
        <title>Draft genome of a commonly misdiagnosed multidrug resistant pathogen Candida auris.</title>
        <authorList>
            <person name="Chatterjee S."/>
            <person name="Alampalli S.V."/>
            <person name="Nageshan R.K."/>
            <person name="Chettiar S.T."/>
            <person name="Joshi S."/>
            <person name="Tatu U.S."/>
        </authorList>
    </citation>
    <scope>NUCLEOTIDE SEQUENCE [LARGE SCALE GENOMIC DNA]</scope>
    <source>
        <strain evidence="2">6684</strain>
    </source>
</reference>